<reference evidence="2" key="1">
    <citation type="journal article" date="2014" name="Front. Microbiol.">
        <title>High frequency of phylogenetically diverse reductive dehalogenase-homologous genes in deep subseafloor sedimentary metagenomes.</title>
        <authorList>
            <person name="Kawai M."/>
            <person name="Futagami T."/>
            <person name="Toyoda A."/>
            <person name="Takaki Y."/>
            <person name="Nishi S."/>
            <person name="Hori S."/>
            <person name="Arai W."/>
            <person name="Tsubouchi T."/>
            <person name="Morono Y."/>
            <person name="Uchiyama I."/>
            <person name="Ito T."/>
            <person name="Fujiyama A."/>
            <person name="Inagaki F."/>
            <person name="Takami H."/>
        </authorList>
    </citation>
    <scope>NUCLEOTIDE SEQUENCE</scope>
    <source>
        <strain evidence="2">Expedition CK06-06</strain>
    </source>
</reference>
<feature type="domain" description="Fatty acid kinase subunit A-like C-terminal" evidence="1">
    <location>
        <begin position="1"/>
        <end position="115"/>
    </location>
</feature>
<comment type="caution">
    <text evidence="2">The sequence shown here is derived from an EMBL/GenBank/DDBJ whole genome shotgun (WGS) entry which is preliminary data.</text>
</comment>
<dbReference type="Pfam" id="PF13684">
    <property type="entry name" value="FakA-like_C"/>
    <property type="match status" value="1"/>
</dbReference>
<sequence>MVPDKVIILPNNKNIVLTAEQVQSLTQKSIKVVPAKTIPQGVAALLAFDYEADFETNTQIMEKAKSAVKTIEITRATRSTQIGELNIKRKQGIGLLDGDIVAVGDNIADCLNQVL</sequence>
<dbReference type="InterPro" id="IPR033470">
    <property type="entry name" value="FakA-like_C"/>
</dbReference>
<dbReference type="AlphaFoldDB" id="X1MDL5"/>
<proteinExistence type="predicted"/>
<evidence type="ECO:0000313" key="2">
    <source>
        <dbReference type="EMBL" id="GAI29368.1"/>
    </source>
</evidence>
<dbReference type="EMBL" id="BARV01017967">
    <property type="protein sequence ID" value="GAI29368.1"/>
    <property type="molecule type" value="Genomic_DNA"/>
</dbReference>
<organism evidence="2">
    <name type="scientific">marine sediment metagenome</name>
    <dbReference type="NCBI Taxonomy" id="412755"/>
    <lineage>
        <taxon>unclassified sequences</taxon>
        <taxon>metagenomes</taxon>
        <taxon>ecological metagenomes</taxon>
    </lineage>
</organism>
<gene>
    <name evidence="2" type="ORF">S06H3_30502</name>
</gene>
<name>X1MDL5_9ZZZZ</name>
<dbReference type="SMART" id="SM01121">
    <property type="entry name" value="Dak1_2"/>
    <property type="match status" value="1"/>
</dbReference>
<protein>
    <recommendedName>
        <fullName evidence="1">Fatty acid kinase subunit A-like C-terminal domain-containing protein</fullName>
    </recommendedName>
</protein>
<evidence type="ECO:0000259" key="1">
    <source>
        <dbReference type="SMART" id="SM01121"/>
    </source>
</evidence>
<feature type="non-terminal residue" evidence="2">
    <location>
        <position position="115"/>
    </location>
</feature>
<accession>X1MDL5</accession>